<protein>
    <submittedName>
        <fullName evidence="2">Uncharacterized protein</fullName>
    </submittedName>
</protein>
<sequence>MILFNMQSVHKNLFTILLVSIFLISLVSADTVYQQSRDAEVIIVCINAGFCSASAQCNVSVFDPDNVALVSGIEATQSADLAFYNVSLNSTQTAKLGEYTVAGFCKDGSVTQVVDFSIFVTISGTMIENPAILYAALLLILFLLDLLIFYFIFLLDSKNPTDPEGIFQGVSIQKYARMVLIGISYGAILLTINLMNAASASMSDLSQFTGIFGGLFSLMLNASWIWTISIVIWMLITVWKDHNLIKWFEKTFKDLENTSG</sequence>
<gene>
    <name evidence="2" type="ORF">LCGC14_2366240</name>
</gene>
<dbReference type="EMBL" id="LAZR01034780">
    <property type="protein sequence ID" value="KKL44381.1"/>
    <property type="molecule type" value="Genomic_DNA"/>
</dbReference>
<name>A0A0F9CSE4_9ZZZZ</name>
<accession>A0A0F9CSE4</accession>
<evidence type="ECO:0000313" key="2">
    <source>
        <dbReference type="EMBL" id="KKL44381.1"/>
    </source>
</evidence>
<organism evidence="2">
    <name type="scientific">marine sediment metagenome</name>
    <dbReference type="NCBI Taxonomy" id="412755"/>
    <lineage>
        <taxon>unclassified sequences</taxon>
        <taxon>metagenomes</taxon>
        <taxon>ecological metagenomes</taxon>
    </lineage>
</organism>
<feature type="transmembrane region" description="Helical" evidence="1">
    <location>
        <begin position="215"/>
        <end position="236"/>
    </location>
</feature>
<feature type="transmembrane region" description="Helical" evidence="1">
    <location>
        <begin position="131"/>
        <end position="155"/>
    </location>
</feature>
<keyword evidence="1" id="KW-0812">Transmembrane</keyword>
<comment type="caution">
    <text evidence="2">The sequence shown here is derived from an EMBL/GenBank/DDBJ whole genome shotgun (WGS) entry which is preliminary data.</text>
</comment>
<dbReference type="AlphaFoldDB" id="A0A0F9CSE4"/>
<feature type="transmembrane region" description="Helical" evidence="1">
    <location>
        <begin position="175"/>
        <end position="195"/>
    </location>
</feature>
<reference evidence="2" key="1">
    <citation type="journal article" date="2015" name="Nature">
        <title>Complex archaea that bridge the gap between prokaryotes and eukaryotes.</title>
        <authorList>
            <person name="Spang A."/>
            <person name="Saw J.H."/>
            <person name="Jorgensen S.L."/>
            <person name="Zaremba-Niedzwiedzka K."/>
            <person name="Martijn J."/>
            <person name="Lind A.E."/>
            <person name="van Eijk R."/>
            <person name="Schleper C."/>
            <person name="Guy L."/>
            <person name="Ettema T.J."/>
        </authorList>
    </citation>
    <scope>NUCLEOTIDE SEQUENCE</scope>
</reference>
<evidence type="ECO:0000256" key="1">
    <source>
        <dbReference type="SAM" id="Phobius"/>
    </source>
</evidence>
<keyword evidence="1" id="KW-1133">Transmembrane helix</keyword>
<keyword evidence="1" id="KW-0472">Membrane</keyword>
<proteinExistence type="predicted"/>